<proteinExistence type="predicted"/>
<organism evidence="1 2">
    <name type="scientific">Polyplosphaeria fusca</name>
    <dbReference type="NCBI Taxonomy" id="682080"/>
    <lineage>
        <taxon>Eukaryota</taxon>
        <taxon>Fungi</taxon>
        <taxon>Dikarya</taxon>
        <taxon>Ascomycota</taxon>
        <taxon>Pezizomycotina</taxon>
        <taxon>Dothideomycetes</taxon>
        <taxon>Pleosporomycetidae</taxon>
        <taxon>Pleosporales</taxon>
        <taxon>Tetraplosphaeriaceae</taxon>
        <taxon>Polyplosphaeria</taxon>
    </lineage>
</organism>
<evidence type="ECO:0000313" key="2">
    <source>
        <dbReference type="Proteomes" id="UP000799444"/>
    </source>
</evidence>
<gene>
    <name evidence="1" type="ORF">EJ04DRAFT_524235</name>
</gene>
<reference evidence="1" key="1">
    <citation type="journal article" date="2020" name="Stud. Mycol.">
        <title>101 Dothideomycetes genomes: a test case for predicting lifestyles and emergence of pathogens.</title>
        <authorList>
            <person name="Haridas S."/>
            <person name="Albert R."/>
            <person name="Binder M."/>
            <person name="Bloem J."/>
            <person name="Labutti K."/>
            <person name="Salamov A."/>
            <person name="Andreopoulos B."/>
            <person name="Baker S."/>
            <person name="Barry K."/>
            <person name="Bills G."/>
            <person name="Bluhm B."/>
            <person name="Cannon C."/>
            <person name="Castanera R."/>
            <person name="Culley D."/>
            <person name="Daum C."/>
            <person name="Ezra D."/>
            <person name="Gonzalez J."/>
            <person name="Henrissat B."/>
            <person name="Kuo A."/>
            <person name="Liang C."/>
            <person name="Lipzen A."/>
            <person name="Lutzoni F."/>
            <person name="Magnuson J."/>
            <person name="Mondo S."/>
            <person name="Nolan M."/>
            <person name="Ohm R."/>
            <person name="Pangilinan J."/>
            <person name="Park H.-J."/>
            <person name="Ramirez L."/>
            <person name="Alfaro M."/>
            <person name="Sun H."/>
            <person name="Tritt A."/>
            <person name="Yoshinaga Y."/>
            <person name="Zwiers L.-H."/>
            <person name="Turgeon B."/>
            <person name="Goodwin S."/>
            <person name="Spatafora J."/>
            <person name="Crous P."/>
            <person name="Grigoriev I."/>
        </authorList>
    </citation>
    <scope>NUCLEOTIDE SEQUENCE</scope>
    <source>
        <strain evidence="1">CBS 125425</strain>
    </source>
</reference>
<sequence>MDVPWRIGNPTPPPFPVDRPYLHPPDIDTYTAIHEYLLAEGLQPESGAEVCYCYGQDEGSVTLIVYADYVPGCQEQWKKVLKWIVNRLSEAKLSWDVEIIDEVASRSEPSIAPFASKTADDLLKVSPLLGHLDWVAIDILNIFSPITRSKTPTLVISAKNASDPLLAPAIQEIKRHTGFVEVVLFQVDSVLPEALDKDDAILHDSLCHIFHLDKVRENPIGSSCGLKDQQISASIGFSFTLNSLEYGLTSARIFGNALHLGAKIQSPTTMDQKHDIDQANKIAKEWADLTPAVTRWAKTTSSIYKKRSPDLGDVVATSRPEHEGWLTDWCVFKVDHGKEISRHLREQDEEWVEPDQWCWTPIVQGKSAKVQRRGRSTGWTSGITNPYPSLINIRGLHSQKTDALVYGVWSRLKSDMLYSWGDLGSPVLAEGSWAKPGTLMGICAGMNSVSQLHYVTPMDVVYQSVSSIMQHDIEWPKEVQQCRKCSLVSLQVVASNWIVKHGTTPTPAART</sequence>
<comment type="caution">
    <text evidence="1">The sequence shown here is derived from an EMBL/GenBank/DDBJ whole genome shotgun (WGS) entry which is preliminary data.</text>
</comment>
<dbReference type="AlphaFoldDB" id="A0A9P4V225"/>
<protein>
    <submittedName>
        <fullName evidence="1">Uncharacterized protein</fullName>
    </submittedName>
</protein>
<dbReference type="Proteomes" id="UP000799444">
    <property type="component" value="Unassembled WGS sequence"/>
</dbReference>
<evidence type="ECO:0000313" key="1">
    <source>
        <dbReference type="EMBL" id="KAF2733831.1"/>
    </source>
</evidence>
<dbReference type="OrthoDB" id="5351220at2759"/>
<accession>A0A9P4V225</accession>
<name>A0A9P4V225_9PLEO</name>
<keyword evidence="2" id="KW-1185">Reference proteome</keyword>
<dbReference type="EMBL" id="ML996156">
    <property type="protein sequence ID" value="KAF2733831.1"/>
    <property type="molecule type" value="Genomic_DNA"/>
</dbReference>